<feature type="region of interest" description="Disordered" evidence="1">
    <location>
        <begin position="110"/>
        <end position="142"/>
    </location>
</feature>
<feature type="compositionally biased region" description="Pro residues" evidence="1">
    <location>
        <begin position="127"/>
        <end position="140"/>
    </location>
</feature>
<evidence type="ECO:0000256" key="1">
    <source>
        <dbReference type="SAM" id="MobiDB-lite"/>
    </source>
</evidence>
<reference evidence="2 3" key="1">
    <citation type="submission" date="2024-07" db="EMBL/GenBank/DDBJ databases">
        <title>Section-level genome sequencing and comparative genomics of Aspergillus sections Usti and Cavernicolus.</title>
        <authorList>
            <consortium name="Lawrence Berkeley National Laboratory"/>
            <person name="Nybo J.L."/>
            <person name="Vesth T.C."/>
            <person name="Theobald S."/>
            <person name="Frisvad J.C."/>
            <person name="Larsen T.O."/>
            <person name="Kjaerboelling I."/>
            <person name="Rothschild-Mancinelli K."/>
            <person name="Lyhne E.K."/>
            <person name="Kogle M.E."/>
            <person name="Barry K."/>
            <person name="Clum A."/>
            <person name="Na H."/>
            <person name="Ledsgaard L."/>
            <person name="Lin J."/>
            <person name="Lipzen A."/>
            <person name="Kuo A."/>
            <person name="Riley R."/>
            <person name="Mondo S."/>
            <person name="Labutti K."/>
            <person name="Haridas S."/>
            <person name="Pangalinan J."/>
            <person name="Salamov A.A."/>
            <person name="Simmons B.A."/>
            <person name="Magnuson J.K."/>
            <person name="Chen J."/>
            <person name="Drula E."/>
            <person name="Henrissat B."/>
            <person name="Wiebenga A."/>
            <person name="Lubbers R.J."/>
            <person name="Gomes A.C."/>
            <person name="Makela M.R."/>
            <person name="Stajich J."/>
            <person name="Grigoriev I.V."/>
            <person name="Mortensen U.H."/>
            <person name="De Vries R.P."/>
            <person name="Baker S.E."/>
            <person name="Andersen M.R."/>
        </authorList>
    </citation>
    <scope>NUCLEOTIDE SEQUENCE [LARGE SCALE GENOMIC DNA]</scope>
    <source>
        <strain evidence="2 3">CBS 588.65</strain>
    </source>
</reference>
<dbReference type="EMBL" id="JBFXLT010000092">
    <property type="protein sequence ID" value="KAL2809281.1"/>
    <property type="molecule type" value="Genomic_DNA"/>
</dbReference>
<accession>A0ABR4H1G1</accession>
<protein>
    <submittedName>
        <fullName evidence="2">Uncharacterized protein</fullName>
    </submittedName>
</protein>
<keyword evidence="3" id="KW-1185">Reference proteome</keyword>
<organism evidence="2 3">
    <name type="scientific">Aspergillus granulosus</name>
    <dbReference type="NCBI Taxonomy" id="176169"/>
    <lineage>
        <taxon>Eukaryota</taxon>
        <taxon>Fungi</taxon>
        <taxon>Dikarya</taxon>
        <taxon>Ascomycota</taxon>
        <taxon>Pezizomycotina</taxon>
        <taxon>Eurotiomycetes</taxon>
        <taxon>Eurotiomycetidae</taxon>
        <taxon>Eurotiales</taxon>
        <taxon>Aspergillaceae</taxon>
        <taxon>Aspergillus</taxon>
        <taxon>Aspergillus subgen. Nidulantes</taxon>
    </lineage>
</organism>
<gene>
    <name evidence="2" type="ORF">BJX63DRAFT_366634</name>
</gene>
<comment type="caution">
    <text evidence="2">The sequence shown here is derived from an EMBL/GenBank/DDBJ whole genome shotgun (WGS) entry which is preliminary data.</text>
</comment>
<evidence type="ECO:0000313" key="2">
    <source>
        <dbReference type="EMBL" id="KAL2809281.1"/>
    </source>
</evidence>
<proteinExistence type="predicted"/>
<name>A0ABR4H1G1_9EURO</name>
<dbReference type="Proteomes" id="UP001610334">
    <property type="component" value="Unassembled WGS sequence"/>
</dbReference>
<evidence type="ECO:0000313" key="3">
    <source>
        <dbReference type="Proteomes" id="UP001610334"/>
    </source>
</evidence>
<sequence length="161" mass="17552">MSSSSPRGYRAINLLLVEVSVVYHAELRKRFGGPEASKRTSLPFALLLRVLPPLNLASFSRPSLAIRCSYHPQISRVVKTRQLCFFSLLPASVASPSVLRLPAALDEPAEGETSELLPPLNFSAPPCDSPPSTSPSPLPALLPREFDSISLYTVRPSSRQE</sequence>